<dbReference type="InterPro" id="IPR036390">
    <property type="entry name" value="WH_DNA-bd_sf"/>
</dbReference>
<dbReference type="InterPro" id="IPR018490">
    <property type="entry name" value="cNMP-bd_dom_sf"/>
</dbReference>
<keyword evidence="2" id="KW-0238">DNA-binding</keyword>
<evidence type="ECO:0000313" key="7">
    <source>
        <dbReference type="EMBL" id="MWV42344.1"/>
    </source>
</evidence>
<dbReference type="PROSITE" id="PS50042">
    <property type="entry name" value="CNMP_BINDING_3"/>
    <property type="match status" value="1"/>
</dbReference>
<dbReference type="SUPFAM" id="SSF51206">
    <property type="entry name" value="cAMP-binding domain-like"/>
    <property type="match status" value="1"/>
</dbReference>
<keyword evidence="8" id="KW-1185">Reference proteome</keyword>
<dbReference type="PANTHER" id="PTHR24567:SF26">
    <property type="entry name" value="REGULATORY PROTEIN YEIL"/>
    <property type="match status" value="1"/>
</dbReference>
<evidence type="ECO:0000256" key="3">
    <source>
        <dbReference type="ARBA" id="ARBA00023159"/>
    </source>
</evidence>
<keyword evidence="1" id="KW-0805">Transcription regulation</keyword>
<dbReference type="RefSeq" id="WP_160495955.1">
    <property type="nucleotide sequence ID" value="NZ_WUBI01000001.1"/>
</dbReference>
<dbReference type="CDD" id="cd00038">
    <property type="entry name" value="CAP_ED"/>
    <property type="match status" value="1"/>
</dbReference>
<dbReference type="InterPro" id="IPR012318">
    <property type="entry name" value="HTH_CRP"/>
</dbReference>
<dbReference type="InterPro" id="IPR000595">
    <property type="entry name" value="cNMP-bd_dom"/>
</dbReference>
<evidence type="ECO:0000256" key="2">
    <source>
        <dbReference type="ARBA" id="ARBA00023125"/>
    </source>
</evidence>
<dbReference type="InterPro" id="IPR014710">
    <property type="entry name" value="RmlC-like_jellyroll"/>
</dbReference>
<dbReference type="InterPro" id="IPR036388">
    <property type="entry name" value="WH-like_DNA-bd_sf"/>
</dbReference>
<dbReference type="SUPFAM" id="SSF46785">
    <property type="entry name" value="Winged helix' DNA-binding domain"/>
    <property type="match status" value="1"/>
</dbReference>
<dbReference type="PANTHER" id="PTHR24567">
    <property type="entry name" value="CRP FAMILY TRANSCRIPTIONAL REGULATORY PROTEIN"/>
    <property type="match status" value="1"/>
</dbReference>
<dbReference type="PROSITE" id="PS51063">
    <property type="entry name" value="HTH_CRP_2"/>
    <property type="match status" value="1"/>
</dbReference>
<dbReference type="GO" id="GO:0005829">
    <property type="term" value="C:cytosol"/>
    <property type="evidence" value="ECO:0007669"/>
    <property type="project" value="TreeGrafter"/>
</dbReference>
<dbReference type="GO" id="GO:0003677">
    <property type="term" value="F:DNA binding"/>
    <property type="evidence" value="ECO:0007669"/>
    <property type="project" value="UniProtKB-KW"/>
</dbReference>
<comment type="caution">
    <text evidence="7">The sequence shown here is derived from an EMBL/GenBank/DDBJ whole genome shotgun (WGS) entry which is preliminary data.</text>
</comment>
<evidence type="ECO:0000256" key="1">
    <source>
        <dbReference type="ARBA" id="ARBA00023015"/>
    </source>
</evidence>
<evidence type="ECO:0000259" key="5">
    <source>
        <dbReference type="PROSITE" id="PS50042"/>
    </source>
</evidence>
<sequence>MKMIRDTDLLQTQIQQFDMMSLFTSPNGIPFELRCYEQDELILQEGERMDAILFLVEGKVKISSSVQTGKALLLLFCEPFAIMGDIELIQKVTVQSQVEAVERVYCVAIPFTYIYDHLIGDPKFLMSLLTHVTYKLQTCTTASRVNLLASVENRFASYLLTTLQEENEFGKEIRTNNTQEIADLIGTTSRHLNRVILKLSDQGLIRKVGDAIQVVDESRLTEISHGLRYE</sequence>
<organism evidence="7 8">
    <name type="scientific">Paenibacillus dendrobii</name>
    <dbReference type="NCBI Taxonomy" id="2691084"/>
    <lineage>
        <taxon>Bacteria</taxon>
        <taxon>Bacillati</taxon>
        <taxon>Bacillota</taxon>
        <taxon>Bacilli</taxon>
        <taxon>Bacillales</taxon>
        <taxon>Paenibacillaceae</taxon>
        <taxon>Paenibacillus</taxon>
    </lineage>
</organism>
<feature type="domain" description="HTH crp-type" evidence="6">
    <location>
        <begin position="149"/>
        <end position="218"/>
    </location>
</feature>
<evidence type="ECO:0000256" key="4">
    <source>
        <dbReference type="ARBA" id="ARBA00023163"/>
    </source>
</evidence>
<dbReference type="AlphaFoldDB" id="A0A7X3IEC2"/>
<accession>A0A7X3IEC2</accession>
<keyword evidence="4" id="KW-0804">Transcription</keyword>
<dbReference type="EMBL" id="WUBI01000001">
    <property type="protein sequence ID" value="MWV42344.1"/>
    <property type="molecule type" value="Genomic_DNA"/>
</dbReference>
<keyword evidence="3" id="KW-0010">Activator</keyword>
<evidence type="ECO:0000259" key="6">
    <source>
        <dbReference type="PROSITE" id="PS51063"/>
    </source>
</evidence>
<proteinExistence type="predicted"/>
<dbReference type="Pfam" id="PF00027">
    <property type="entry name" value="cNMP_binding"/>
    <property type="match status" value="1"/>
</dbReference>
<reference evidence="7 8" key="1">
    <citation type="submission" date="2019-12" db="EMBL/GenBank/DDBJ databases">
        <title>Paenibacillus sp. nov., an endophytic bacterium isolated from the stem of Dendrobium.</title>
        <authorList>
            <person name="Zhao R."/>
        </authorList>
    </citation>
    <scope>NUCLEOTIDE SEQUENCE [LARGE SCALE GENOMIC DNA]</scope>
    <source>
        <strain evidence="7 8">HJL G12</strain>
    </source>
</reference>
<dbReference type="Gene3D" id="2.60.120.10">
    <property type="entry name" value="Jelly Rolls"/>
    <property type="match status" value="1"/>
</dbReference>
<dbReference type="Pfam" id="PF13545">
    <property type="entry name" value="HTH_Crp_2"/>
    <property type="match status" value="1"/>
</dbReference>
<evidence type="ECO:0000313" key="8">
    <source>
        <dbReference type="Proteomes" id="UP000460318"/>
    </source>
</evidence>
<dbReference type="Proteomes" id="UP000460318">
    <property type="component" value="Unassembled WGS sequence"/>
</dbReference>
<gene>
    <name evidence="7" type="ORF">GRF59_01760</name>
</gene>
<name>A0A7X3IEC2_9BACL</name>
<protein>
    <submittedName>
        <fullName evidence="7">Cyclic nucleotide-binding domain-containing protein</fullName>
    </submittedName>
</protein>
<dbReference type="GO" id="GO:0003700">
    <property type="term" value="F:DNA-binding transcription factor activity"/>
    <property type="evidence" value="ECO:0007669"/>
    <property type="project" value="TreeGrafter"/>
</dbReference>
<feature type="domain" description="Cyclic nucleotide-binding" evidence="5">
    <location>
        <begin position="36"/>
        <end position="109"/>
    </location>
</feature>
<dbReference type="InterPro" id="IPR050397">
    <property type="entry name" value="Env_Response_Regulators"/>
</dbReference>
<dbReference type="Gene3D" id="1.10.10.10">
    <property type="entry name" value="Winged helix-like DNA-binding domain superfamily/Winged helix DNA-binding domain"/>
    <property type="match status" value="1"/>
</dbReference>